<proteinExistence type="predicted"/>
<protein>
    <submittedName>
        <fullName evidence="1">Uncharacterized protein</fullName>
    </submittedName>
</protein>
<gene>
    <name evidence="1" type="ORF">QFC19_002627</name>
</gene>
<accession>A0ACC2W9J4</accession>
<evidence type="ECO:0000313" key="2">
    <source>
        <dbReference type="Proteomes" id="UP001241377"/>
    </source>
</evidence>
<organism evidence="1 2">
    <name type="scientific">Naganishia cerealis</name>
    <dbReference type="NCBI Taxonomy" id="610337"/>
    <lineage>
        <taxon>Eukaryota</taxon>
        <taxon>Fungi</taxon>
        <taxon>Dikarya</taxon>
        <taxon>Basidiomycota</taxon>
        <taxon>Agaricomycotina</taxon>
        <taxon>Tremellomycetes</taxon>
        <taxon>Filobasidiales</taxon>
        <taxon>Filobasidiaceae</taxon>
        <taxon>Naganishia</taxon>
    </lineage>
</organism>
<sequence length="205" mass="23074">MKHLTRIETCEAERIDLCGVKELIRRVMHRYYEGGLSSVYLWDQEDGGFAGVILIKKGLYVFRVLDMQLIGLSYRCIGSKPSQSGNHGAWDSIHTLEVHERGRQAQYKIVSTTMLWVGNTANDEEGAEGNVVSLSGTMTRDVSFEGLDSRKASRSKTLSLTSLVFCNVQLEQTKNLAKTSEHIPNIGRLIEEQEYVFVTSTLLRN</sequence>
<dbReference type="Proteomes" id="UP001241377">
    <property type="component" value="Unassembled WGS sequence"/>
</dbReference>
<reference evidence="1" key="1">
    <citation type="submission" date="2023-04" db="EMBL/GenBank/DDBJ databases">
        <title>Draft Genome sequencing of Naganishia species isolated from polar environments using Oxford Nanopore Technology.</title>
        <authorList>
            <person name="Leo P."/>
            <person name="Venkateswaran K."/>
        </authorList>
    </citation>
    <scope>NUCLEOTIDE SEQUENCE</scope>
    <source>
        <strain evidence="1">MNA-CCFEE 5261</strain>
    </source>
</reference>
<dbReference type="EMBL" id="JASBWR010000023">
    <property type="protein sequence ID" value="KAJ9107884.1"/>
    <property type="molecule type" value="Genomic_DNA"/>
</dbReference>
<name>A0ACC2W9J4_9TREE</name>
<keyword evidence="2" id="KW-1185">Reference proteome</keyword>
<comment type="caution">
    <text evidence="1">The sequence shown here is derived from an EMBL/GenBank/DDBJ whole genome shotgun (WGS) entry which is preliminary data.</text>
</comment>
<evidence type="ECO:0000313" key="1">
    <source>
        <dbReference type="EMBL" id="KAJ9107884.1"/>
    </source>
</evidence>